<dbReference type="PROSITE" id="PS50977">
    <property type="entry name" value="HTH_TETR_2"/>
    <property type="match status" value="1"/>
</dbReference>
<dbReference type="InterPro" id="IPR036271">
    <property type="entry name" value="Tet_transcr_reg_TetR-rel_C_sf"/>
</dbReference>
<dbReference type="GO" id="GO:0003700">
    <property type="term" value="F:DNA-binding transcription factor activity"/>
    <property type="evidence" value="ECO:0007669"/>
    <property type="project" value="TreeGrafter"/>
</dbReference>
<dbReference type="Pfam" id="PF13305">
    <property type="entry name" value="TetR_C_33"/>
    <property type="match status" value="1"/>
</dbReference>
<name>A0A2S6AI53_9NOCA</name>
<feature type="compositionally biased region" description="Basic residues" evidence="5">
    <location>
        <begin position="1"/>
        <end position="11"/>
    </location>
</feature>
<feature type="domain" description="HTH tetR-type" evidence="6">
    <location>
        <begin position="55"/>
        <end position="115"/>
    </location>
</feature>
<gene>
    <name evidence="7" type="ORF">C5E45_28185</name>
</gene>
<reference evidence="7 8" key="1">
    <citation type="submission" date="2018-02" db="EMBL/GenBank/DDBJ databases">
        <title>8 Nocardia nova and 1 Nocardia cyriacigeorgica strain used for evolution to TMP-SMX.</title>
        <authorList>
            <person name="Mehta H."/>
            <person name="Weng J."/>
            <person name="Shamoo Y."/>
        </authorList>
    </citation>
    <scope>NUCLEOTIDE SEQUENCE [LARGE SCALE GENOMIC DNA]</scope>
    <source>
        <strain evidence="7 8">MDA3139</strain>
    </source>
</reference>
<dbReference type="SUPFAM" id="SSF48498">
    <property type="entry name" value="Tetracyclin repressor-like, C-terminal domain"/>
    <property type="match status" value="1"/>
</dbReference>
<evidence type="ECO:0000313" key="7">
    <source>
        <dbReference type="EMBL" id="PPJ34906.1"/>
    </source>
</evidence>
<evidence type="ECO:0000256" key="3">
    <source>
        <dbReference type="ARBA" id="ARBA00023163"/>
    </source>
</evidence>
<organism evidence="7 8">
    <name type="scientific">Nocardia nova</name>
    <dbReference type="NCBI Taxonomy" id="37330"/>
    <lineage>
        <taxon>Bacteria</taxon>
        <taxon>Bacillati</taxon>
        <taxon>Actinomycetota</taxon>
        <taxon>Actinomycetes</taxon>
        <taxon>Mycobacteriales</taxon>
        <taxon>Nocardiaceae</taxon>
        <taxon>Nocardia</taxon>
    </lineage>
</organism>
<sequence>MFQLRWKRRQPPGRGQGLPQCGDRCGDGRTAGGWWTRARSLRHDHRVTKSSYHHGDLRATLLTAAAEQIAADGVDAVSLRALAQRAGVSHAAPAHHFGNRQGLLTALAIRGYELLAQELRGSRDDFREMAVAYIRFARRHPGHFDVMFRHDLLRVDDPELIAARTLSGEELRFGVAQLGVAESARPATELAAWSLVHGFASLWREGALTDSDLGGADPEQLARQMVATVDFVGAKK</sequence>
<dbReference type="GO" id="GO:0000976">
    <property type="term" value="F:transcription cis-regulatory region binding"/>
    <property type="evidence" value="ECO:0007669"/>
    <property type="project" value="TreeGrafter"/>
</dbReference>
<comment type="caution">
    <text evidence="7">The sequence shown here is derived from an EMBL/GenBank/DDBJ whole genome shotgun (WGS) entry which is preliminary data.</text>
</comment>
<dbReference type="PRINTS" id="PR00455">
    <property type="entry name" value="HTHTETR"/>
</dbReference>
<dbReference type="AlphaFoldDB" id="A0A2S6AI53"/>
<keyword evidence="2 4" id="KW-0238">DNA-binding</keyword>
<proteinExistence type="predicted"/>
<feature type="DNA-binding region" description="H-T-H motif" evidence="4">
    <location>
        <begin position="78"/>
        <end position="97"/>
    </location>
</feature>
<evidence type="ECO:0000256" key="4">
    <source>
        <dbReference type="PROSITE-ProRule" id="PRU00335"/>
    </source>
</evidence>
<dbReference type="InterPro" id="IPR050109">
    <property type="entry name" value="HTH-type_TetR-like_transc_reg"/>
</dbReference>
<dbReference type="SUPFAM" id="SSF46689">
    <property type="entry name" value="Homeodomain-like"/>
    <property type="match status" value="1"/>
</dbReference>
<dbReference type="PANTHER" id="PTHR30055">
    <property type="entry name" value="HTH-TYPE TRANSCRIPTIONAL REGULATOR RUTR"/>
    <property type="match status" value="1"/>
</dbReference>
<dbReference type="OrthoDB" id="3173376at2"/>
<evidence type="ECO:0000259" key="6">
    <source>
        <dbReference type="PROSITE" id="PS50977"/>
    </source>
</evidence>
<dbReference type="Pfam" id="PF00440">
    <property type="entry name" value="TetR_N"/>
    <property type="match status" value="1"/>
</dbReference>
<feature type="region of interest" description="Disordered" evidence="5">
    <location>
        <begin position="1"/>
        <end position="23"/>
    </location>
</feature>
<evidence type="ECO:0000256" key="5">
    <source>
        <dbReference type="SAM" id="MobiDB-lite"/>
    </source>
</evidence>
<protein>
    <submittedName>
        <fullName evidence="7">TetR family transcriptional regulator</fullName>
    </submittedName>
</protein>
<keyword evidence="1" id="KW-0805">Transcription regulation</keyword>
<evidence type="ECO:0000256" key="2">
    <source>
        <dbReference type="ARBA" id="ARBA00023125"/>
    </source>
</evidence>
<accession>A0A2S6AI53</accession>
<evidence type="ECO:0000256" key="1">
    <source>
        <dbReference type="ARBA" id="ARBA00023015"/>
    </source>
</evidence>
<dbReference type="PANTHER" id="PTHR30055:SF220">
    <property type="entry name" value="TETR-FAMILY REGULATORY PROTEIN"/>
    <property type="match status" value="1"/>
</dbReference>
<dbReference type="InterPro" id="IPR001647">
    <property type="entry name" value="HTH_TetR"/>
</dbReference>
<dbReference type="Gene3D" id="1.10.357.10">
    <property type="entry name" value="Tetracycline Repressor, domain 2"/>
    <property type="match status" value="1"/>
</dbReference>
<dbReference type="InterPro" id="IPR009057">
    <property type="entry name" value="Homeodomain-like_sf"/>
</dbReference>
<keyword evidence="3" id="KW-0804">Transcription</keyword>
<dbReference type="InterPro" id="IPR025996">
    <property type="entry name" value="MT1864/Rv1816-like_C"/>
</dbReference>
<dbReference type="Proteomes" id="UP000239874">
    <property type="component" value="Unassembled WGS sequence"/>
</dbReference>
<evidence type="ECO:0000313" key="8">
    <source>
        <dbReference type="Proteomes" id="UP000239874"/>
    </source>
</evidence>
<dbReference type="EMBL" id="PSZC01000026">
    <property type="protein sequence ID" value="PPJ34906.1"/>
    <property type="molecule type" value="Genomic_DNA"/>
</dbReference>